<evidence type="ECO:0000313" key="7">
    <source>
        <dbReference type="Proteomes" id="UP000077755"/>
    </source>
</evidence>
<sequence length="173" mass="20318">MLLAILETTNQLRHRGVEWEESDIFEGSVEWEEKYWEAADEFDHKELGSEKSGRDSAGNVWRKFWKESMYQIFIWLMQFCFVFLQKDGSVHFEKTADKWGKNCEGSEWQENWWPGGNPMVPPAKLRNVRISGAASTQTHPLRHIMSMSGMKDCRTYEAEFFARIAQDAYNYTA</sequence>
<protein>
    <submittedName>
        <fullName evidence="6">Uncharacterized protein</fullName>
    </submittedName>
</protein>
<dbReference type="PANTHER" id="PTHR34113:SF2">
    <property type="entry name" value="PROTEIN LIKE EARLY STARVATION, CHLOROPLASTIC"/>
    <property type="match status" value="1"/>
</dbReference>
<keyword evidence="2" id="KW-0150">Chloroplast</keyword>
<reference evidence="6" key="2">
    <citation type="submission" date="2022-03" db="EMBL/GenBank/DDBJ databases">
        <title>Draft title - Genomic analysis of global carrot germplasm unveils the trajectory of domestication and the origin of high carotenoid orange carrot.</title>
        <authorList>
            <person name="Iorizzo M."/>
            <person name="Ellison S."/>
            <person name="Senalik D."/>
            <person name="Macko-Podgorni A."/>
            <person name="Grzebelus D."/>
            <person name="Bostan H."/>
            <person name="Rolling W."/>
            <person name="Curaba J."/>
            <person name="Simon P."/>
        </authorList>
    </citation>
    <scope>NUCLEOTIDE SEQUENCE</scope>
    <source>
        <tissue evidence="6">Leaf</tissue>
    </source>
</reference>
<dbReference type="GO" id="GO:0043036">
    <property type="term" value="C:starch grain"/>
    <property type="evidence" value="ECO:0007669"/>
    <property type="project" value="TreeGrafter"/>
</dbReference>
<evidence type="ECO:0000256" key="2">
    <source>
        <dbReference type="ARBA" id="ARBA00022528"/>
    </source>
</evidence>
<keyword evidence="4" id="KW-0809">Transit peptide</keyword>
<organism evidence="6 7">
    <name type="scientific">Daucus carota subsp. sativus</name>
    <name type="common">Carrot</name>
    <dbReference type="NCBI Taxonomy" id="79200"/>
    <lineage>
        <taxon>Eukaryota</taxon>
        <taxon>Viridiplantae</taxon>
        <taxon>Streptophyta</taxon>
        <taxon>Embryophyta</taxon>
        <taxon>Tracheophyta</taxon>
        <taxon>Spermatophyta</taxon>
        <taxon>Magnoliopsida</taxon>
        <taxon>eudicotyledons</taxon>
        <taxon>Gunneridae</taxon>
        <taxon>Pentapetalae</taxon>
        <taxon>asterids</taxon>
        <taxon>campanulids</taxon>
        <taxon>Apiales</taxon>
        <taxon>Apiaceae</taxon>
        <taxon>Apioideae</taxon>
        <taxon>Scandiceae</taxon>
        <taxon>Daucinae</taxon>
        <taxon>Daucus</taxon>
        <taxon>Daucus sect. Daucus</taxon>
    </lineage>
</organism>
<reference evidence="6" key="1">
    <citation type="journal article" date="2016" name="Nat. Genet.">
        <title>A high-quality carrot genome assembly provides new insights into carotenoid accumulation and asterid genome evolution.</title>
        <authorList>
            <person name="Iorizzo M."/>
            <person name="Ellison S."/>
            <person name="Senalik D."/>
            <person name="Zeng P."/>
            <person name="Satapoomin P."/>
            <person name="Huang J."/>
            <person name="Bowman M."/>
            <person name="Iovene M."/>
            <person name="Sanseverino W."/>
            <person name="Cavagnaro P."/>
            <person name="Yildiz M."/>
            <person name="Macko-Podgorni A."/>
            <person name="Moranska E."/>
            <person name="Grzebelus E."/>
            <person name="Grzebelus D."/>
            <person name="Ashrafi H."/>
            <person name="Zheng Z."/>
            <person name="Cheng S."/>
            <person name="Spooner D."/>
            <person name="Van Deynze A."/>
            <person name="Simon P."/>
        </authorList>
    </citation>
    <scope>NUCLEOTIDE SEQUENCE</scope>
    <source>
        <tissue evidence="6">Leaf</tissue>
    </source>
</reference>
<keyword evidence="3" id="KW-0934">Plastid</keyword>
<evidence type="ECO:0000313" key="6">
    <source>
        <dbReference type="EMBL" id="WOH07881.1"/>
    </source>
</evidence>
<dbReference type="GO" id="GO:0009570">
    <property type="term" value="C:chloroplast stroma"/>
    <property type="evidence" value="ECO:0007669"/>
    <property type="project" value="UniProtKB-SubCell"/>
</dbReference>
<dbReference type="AlphaFoldDB" id="A0A161WQQ6"/>
<dbReference type="InterPro" id="IPR052495">
    <property type="entry name" value="Alpha-glucan_binding_chloro"/>
</dbReference>
<evidence type="ECO:0000256" key="1">
    <source>
        <dbReference type="ARBA" id="ARBA00004470"/>
    </source>
</evidence>
<name>A0A161WQQ6_DAUCS</name>
<dbReference type="Proteomes" id="UP000077755">
    <property type="component" value="Chromosome 7"/>
</dbReference>
<dbReference type="GO" id="GO:2000904">
    <property type="term" value="P:regulation of starch metabolic process"/>
    <property type="evidence" value="ECO:0007669"/>
    <property type="project" value="TreeGrafter"/>
</dbReference>
<evidence type="ECO:0000256" key="4">
    <source>
        <dbReference type="ARBA" id="ARBA00022946"/>
    </source>
</evidence>
<gene>
    <name evidence="6" type="ORF">DCAR_0727315</name>
</gene>
<evidence type="ECO:0000256" key="5">
    <source>
        <dbReference type="ARBA" id="ARBA00038237"/>
    </source>
</evidence>
<proteinExistence type="inferred from homology"/>
<dbReference type="GO" id="GO:0005982">
    <property type="term" value="P:starch metabolic process"/>
    <property type="evidence" value="ECO:0007669"/>
    <property type="project" value="TreeGrafter"/>
</dbReference>
<accession>A0A161WQQ6</accession>
<dbReference type="GO" id="GO:2001070">
    <property type="term" value="F:starch binding"/>
    <property type="evidence" value="ECO:0007669"/>
    <property type="project" value="TreeGrafter"/>
</dbReference>
<dbReference type="Gramene" id="KZM86677">
    <property type="protein sequence ID" value="KZM86677"/>
    <property type="gene ID" value="DCAR_023811"/>
</dbReference>
<dbReference type="EMBL" id="CP093349">
    <property type="protein sequence ID" value="WOH07881.1"/>
    <property type="molecule type" value="Genomic_DNA"/>
</dbReference>
<evidence type="ECO:0000256" key="3">
    <source>
        <dbReference type="ARBA" id="ARBA00022640"/>
    </source>
</evidence>
<dbReference type="PANTHER" id="PTHR34113">
    <property type="entry name" value="INACTIVE PURPLE ACID PHOSPHATASE-LIKE PROTEIN"/>
    <property type="match status" value="1"/>
</dbReference>
<keyword evidence="7" id="KW-1185">Reference proteome</keyword>
<comment type="subcellular location">
    <subcellularLocation>
        <location evidence="1">Plastid</location>
        <location evidence="1">Chloroplast stroma</location>
    </subcellularLocation>
</comment>
<comment type="similarity">
    <text evidence="5">Belongs to the ESV1 family.</text>
</comment>